<organism evidence="1">
    <name type="scientific">Phytophthora nicotianae</name>
    <name type="common">Potato buckeye rot agent</name>
    <name type="synonym">Phytophthora parasitica</name>
    <dbReference type="NCBI Taxonomy" id="4792"/>
    <lineage>
        <taxon>Eukaryota</taxon>
        <taxon>Sar</taxon>
        <taxon>Stramenopiles</taxon>
        <taxon>Oomycota</taxon>
        <taxon>Peronosporomycetes</taxon>
        <taxon>Peronosporales</taxon>
        <taxon>Peronosporaceae</taxon>
        <taxon>Phytophthora</taxon>
    </lineage>
</organism>
<sequence>MSLKAGSGHFPSVSFLIHESQLALHHISQAVKTDGVWPTDQLDIAKWVKVMRFKL</sequence>
<reference evidence="1" key="1">
    <citation type="submission" date="2013-11" db="EMBL/GenBank/DDBJ databases">
        <title>The Genome Sequence of Phytophthora parasitica IAC_01/95.</title>
        <authorList>
            <consortium name="The Broad Institute Genomics Platform"/>
            <person name="Russ C."/>
            <person name="Tyler B."/>
            <person name="Panabieres F."/>
            <person name="Shan W."/>
            <person name="Tripathy S."/>
            <person name="Grunwald N."/>
            <person name="Machado M."/>
            <person name="Johnson C.S."/>
            <person name="Arredondo F."/>
            <person name="Hong C."/>
            <person name="Coffey M."/>
            <person name="Young S.K."/>
            <person name="Zeng Q."/>
            <person name="Gargeya S."/>
            <person name="Fitzgerald M."/>
            <person name="Abouelleil A."/>
            <person name="Alvarado L."/>
            <person name="Chapman S.B."/>
            <person name="Gainer-Dewar J."/>
            <person name="Goldberg J."/>
            <person name="Griggs A."/>
            <person name="Gujja S."/>
            <person name="Hansen M."/>
            <person name="Howarth C."/>
            <person name="Imamovic A."/>
            <person name="Ireland A."/>
            <person name="Larimer J."/>
            <person name="McCowan C."/>
            <person name="Murphy C."/>
            <person name="Pearson M."/>
            <person name="Poon T.W."/>
            <person name="Priest M."/>
            <person name="Roberts A."/>
            <person name="Saif S."/>
            <person name="Shea T."/>
            <person name="Sykes S."/>
            <person name="Wortman J."/>
            <person name="Nusbaum C."/>
            <person name="Birren B."/>
        </authorList>
    </citation>
    <scope>NUCLEOTIDE SEQUENCE [LARGE SCALE GENOMIC DNA]</scope>
    <source>
        <strain evidence="1">IAC_01/95</strain>
    </source>
</reference>
<dbReference type="AlphaFoldDB" id="W2NY17"/>
<dbReference type="Proteomes" id="UP000054532">
    <property type="component" value="Unassembled WGS sequence"/>
</dbReference>
<dbReference type="EMBL" id="KI691357">
    <property type="protein sequence ID" value="ETM53370.1"/>
    <property type="molecule type" value="Genomic_DNA"/>
</dbReference>
<proteinExistence type="predicted"/>
<name>W2NY17_PHYNI</name>
<gene>
    <name evidence="1" type="ORF">L914_03142</name>
</gene>
<protein>
    <submittedName>
        <fullName evidence="1">Uncharacterized protein</fullName>
    </submittedName>
</protein>
<accession>W2NY17</accession>
<evidence type="ECO:0000313" key="1">
    <source>
        <dbReference type="EMBL" id="ETM53370.1"/>
    </source>
</evidence>